<keyword evidence="1" id="KW-0472">Membrane</keyword>
<evidence type="ECO:0000256" key="1">
    <source>
        <dbReference type="SAM" id="Phobius"/>
    </source>
</evidence>
<keyword evidence="1" id="KW-1133">Transmembrane helix</keyword>
<dbReference type="EMBL" id="AUSU01006112">
    <property type="protein sequence ID" value="EPS62482.1"/>
    <property type="molecule type" value="Genomic_DNA"/>
</dbReference>
<dbReference type="Pfam" id="PF04982">
    <property type="entry name" value="TM_HPP"/>
    <property type="match status" value="1"/>
</dbReference>
<feature type="transmembrane region" description="Helical" evidence="1">
    <location>
        <begin position="61"/>
        <end position="81"/>
    </location>
</feature>
<protein>
    <recommendedName>
        <fullName evidence="2">HPP transmembrane region domain-containing protein</fullName>
    </recommendedName>
</protein>
<feature type="non-terminal residue" evidence="3">
    <location>
        <position position="1"/>
    </location>
</feature>
<feature type="transmembrane region" description="Helical" evidence="1">
    <location>
        <begin position="87"/>
        <end position="105"/>
    </location>
</feature>
<feature type="transmembrane region" description="Helical" evidence="1">
    <location>
        <begin position="112"/>
        <end position="132"/>
    </location>
</feature>
<accession>S8DRQ9</accession>
<dbReference type="AlphaFoldDB" id="S8DRQ9"/>
<organism evidence="3 4">
    <name type="scientific">Genlisea aurea</name>
    <dbReference type="NCBI Taxonomy" id="192259"/>
    <lineage>
        <taxon>Eukaryota</taxon>
        <taxon>Viridiplantae</taxon>
        <taxon>Streptophyta</taxon>
        <taxon>Embryophyta</taxon>
        <taxon>Tracheophyta</taxon>
        <taxon>Spermatophyta</taxon>
        <taxon>Magnoliopsida</taxon>
        <taxon>eudicotyledons</taxon>
        <taxon>Gunneridae</taxon>
        <taxon>Pentapetalae</taxon>
        <taxon>asterids</taxon>
        <taxon>lamiids</taxon>
        <taxon>Lamiales</taxon>
        <taxon>Lentibulariaceae</taxon>
        <taxon>Genlisea</taxon>
    </lineage>
</organism>
<evidence type="ECO:0000313" key="4">
    <source>
        <dbReference type="Proteomes" id="UP000015453"/>
    </source>
</evidence>
<evidence type="ECO:0000313" key="3">
    <source>
        <dbReference type="EMBL" id="EPS62482.1"/>
    </source>
</evidence>
<feature type="transmembrane region" description="Helical" evidence="1">
    <location>
        <begin position="152"/>
        <end position="177"/>
    </location>
</feature>
<comment type="caution">
    <text evidence="3">The sequence shown here is derived from an EMBL/GenBank/DDBJ whole genome shotgun (WGS) entry which is preliminary data.</text>
</comment>
<dbReference type="PANTHER" id="PTHR33741:SF1">
    <property type="entry name" value="HPP FAMILY PROTEIN, EXPRESSED"/>
    <property type="match status" value="1"/>
</dbReference>
<dbReference type="InterPro" id="IPR058581">
    <property type="entry name" value="TM_HPP"/>
</dbReference>
<keyword evidence="4" id="KW-1185">Reference proteome</keyword>
<dbReference type="OrthoDB" id="2016548at2759"/>
<reference evidence="3 4" key="1">
    <citation type="journal article" date="2013" name="BMC Genomics">
        <title>The miniature genome of a carnivorous plant Genlisea aurea contains a low number of genes and short non-coding sequences.</title>
        <authorList>
            <person name="Leushkin E.V."/>
            <person name="Sutormin R.A."/>
            <person name="Nabieva E.R."/>
            <person name="Penin A.A."/>
            <person name="Kondrashov A.S."/>
            <person name="Logacheva M.D."/>
        </authorList>
    </citation>
    <scope>NUCLEOTIDE SEQUENCE [LARGE SCALE GENOMIC DNA]</scope>
</reference>
<dbReference type="Proteomes" id="UP000015453">
    <property type="component" value="Unassembled WGS sequence"/>
</dbReference>
<gene>
    <name evidence="3" type="ORF">M569_12309</name>
</gene>
<evidence type="ECO:0000259" key="2">
    <source>
        <dbReference type="Pfam" id="PF04982"/>
    </source>
</evidence>
<dbReference type="PANTHER" id="PTHR33741">
    <property type="entry name" value="TRANSMEMBRANE PROTEIN DDB_G0269096-RELATED"/>
    <property type="match status" value="1"/>
</dbReference>
<sequence>RNGSYLLASGTSSDASLLEDWFPEKISEVPSVSDILWPSIGGFVAMALMGKVDQILSPKGLSITTAPFGAVCAVLFATPAAPSARKYNMFVAQIGCAAVGVFSYLAFGSGWLARSTALASALAFMIITRALHPPAASLPLLFIDGAKFHDLNLWYAVFPGAAGCIILCFIQELVCYLKENVKF</sequence>
<dbReference type="InterPro" id="IPR007065">
    <property type="entry name" value="HPP"/>
</dbReference>
<proteinExistence type="predicted"/>
<keyword evidence="1" id="KW-0812">Transmembrane</keyword>
<name>S8DRQ9_9LAMI</name>
<feature type="domain" description="HPP transmembrane region" evidence="2">
    <location>
        <begin position="29"/>
        <end position="178"/>
    </location>
</feature>